<evidence type="ECO:0000256" key="2">
    <source>
        <dbReference type="HAMAP-Rule" id="MF_01384"/>
    </source>
</evidence>
<dbReference type="EMBL" id="BAAABY010000007">
    <property type="protein sequence ID" value="GAA0446559.1"/>
    <property type="molecule type" value="Genomic_DNA"/>
</dbReference>
<sequence length="278" mass="27920">MTLAPPPIAPAGTAAPVVVPPAAARQLRATARIAAVAAPSGASRLPVLDGAGPLALRRLASHDGAARVCVVGAMSAPVGGDRLRIEAAAGPGSDLRVTAAAATLALPGHHPGTARYDVALDVADGARLDWLPEPLITAAGSDLIQTTTVDLAASARLVLREEQVLGRAGEDTGRLTARLTVRRAGRVLLDQETAYGPGVPAWDTAAVLAGHRAVGQLLVVDPAYEEEPVPVRVLAAPDGAGEAVVTPLAGPAALVTAVAPDALAVRRLLDAAAIPTGW</sequence>
<protein>
    <recommendedName>
        <fullName evidence="2">Urease accessory protein UreD</fullName>
    </recommendedName>
</protein>
<comment type="similarity">
    <text evidence="2">Belongs to the UreD family.</text>
</comment>
<keyword evidence="2" id="KW-0963">Cytoplasm</keyword>
<dbReference type="Proteomes" id="UP001500909">
    <property type="component" value="Unassembled WGS sequence"/>
</dbReference>
<organism evidence="3 4">
    <name type="scientific">Streptomyces olivaceiscleroticus</name>
    <dbReference type="NCBI Taxonomy" id="68245"/>
    <lineage>
        <taxon>Bacteria</taxon>
        <taxon>Bacillati</taxon>
        <taxon>Actinomycetota</taxon>
        <taxon>Actinomycetes</taxon>
        <taxon>Kitasatosporales</taxon>
        <taxon>Streptomycetaceae</taxon>
        <taxon>Streptomyces</taxon>
    </lineage>
</organism>
<dbReference type="RefSeq" id="WP_346093041.1">
    <property type="nucleotide sequence ID" value="NZ_BAAABY010000007.1"/>
</dbReference>
<dbReference type="HAMAP" id="MF_01384">
    <property type="entry name" value="UreD"/>
    <property type="match status" value="1"/>
</dbReference>
<comment type="subcellular location">
    <subcellularLocation>
        <location evidence="2">Cytoplasm</location>
    </subcellularLocation>
</comment>
<comment type="subunit">
    <text evidence="2">UreD, UreF and UreG form a complex that acts as a GTP-hydrolysis-dependent molecular chaperone, activating the urease apoprotein by helping to assemble the nickel containing metallocenter of UreC. The UreE protein probably delivers the nickel.</text>
</comment>
<comment type="function">
    <text evidence="2">Required for maturation of urease via the functional incorporation of the urease nickel metallocenter.</text>
</comment>
<reference evidence="3 4" key="1">
    <citation type="journal article" date="2019" name="Int. J. Syst. Evol. Microbiol.">
        <title>The Global Catalogue of Microorganisms (GCM) 10K type strain sequencing project: providing services to taxonomists for standard genome sequencing and annotation.</title>
        <authorList>
            <consortium name="The Broad Institute Genomics Platform"/>
            <consortium name="The Broad Institute Genome Sequencing Center for Infectious Disease"/>
            <person name="Wu L."/>
            <person name="Ma J."/>
        </authorList>
    </citation>
    <scope>NUCLEOTIDE SEQUENCE [LARGE SCALE GENOMIC DNA]</scope>
    <source>
        <strain evidence="3 4">JCM 4805</strain>
    </source>
</reference>
<evidence type="ECO:0000313" key="3">
    <source>
        <dbReference type="EMBL" id="GAA0446559.1"/>
    </source>
</evidence>
<keyword evidence="2" id="KW-0996">Nickel insertion</keyword>
<dbReference type="Pfam" id="PF01774">
    <property type="entry name" value="UreD"/>
    <property type="match status" value="1"/>
</dbReference>
<name>A0ABN0ZG16_9ACTN</name>
<proteinExistence type="inferred from homology"/>
<keyword evidence="1 2" id="KW-0143">Chaperone</keyword>
<evidence type="ECO:0000256" key="1">
    <source>
        <dbReference type="ARBA" id="ARBA00023186"/>
    </source>
</evidence>
<accession>A0ABN0ZG16</accession>
<comment type="caution">
    <text evidence="3">The sequence shown here is derived from an EMBL/GenBank/DDBJ whole genome shotgun (WGS) entry which is preliminary data.</text>
</comment>
<gene>
    <name evidence="2" type="primary">ureD</name>
    <name evidence="3" type="ORF">GCM10010361_08140</name>
</gene>
<dbReference type="InterPro" id="IPR002669">
    <property type="entry name" value="UreD"/>
</dbReference>
<evidence type="ECO:0000313" key="4">
    <source>
        <dbReference type="Proteomes" id="UP001500909"/>
    </source>
</evidence>
<keyword evidence="4" id="KW-1185">Reference proteome</keyword>